<evidence type="ECO:0000313" key="4">
    <source>
        <dbReference type="Ensembl" id="ENSCJPP00005026658.1"/>
    </source>
</evidence>
<feature type="region of interest" description="Disordered" evidence="3">
    <location>
        <begin position="573"/>
        <end position="597"/>
    </location>
</feature>
<accession>A0A8C2UEC0</accession>
<feature type="region of interest" description="Disordered" evidence="3">
    <location>
        <begin position="455"/>
        <end position="476"/>
    </location>
</feature>
<keyword evidence="5" id="KW-1185">Reference proteome</keyword>
<evidence type="ECO:0000256" key="2">
    <source>
        <dbReference type="ARBA" id="ARBA00022737"/>
    </source>
</evidence>
<reference evidence="4" key="3">
    <citation type="submission" date="2025-09" db="UniProtKB">
        <authorList>
            <consortium name="Ensembl"/>
        </authorList>
    </citation>
    <scope>IDENTIFICATION</scope>
</reference>
<evidence type="ECO:0000256" key="1">
    <source>
        <dbReference type="ARBA" id="ARBA00022614"/>
    </source>
</evidence>
<dbReference type="PANTHER" id="PTHR15454:SF19">
    <property type="entry name" value="LEUCINE-RICH REPEAT-CONTAINING PROTEIN 51"/>
    <property type="match status" value="1"/>
</dbReference>
<dbReference type="InterPro" id="IPR032675">
    <property type="entry name" value="LRR_dom_sf"/>
</dbReference>
<proteinExistence type="predicted"/>
<dbReference type="Ensembl" id="ENSCJPT00005036116.1">
    <property type="protein sequence ID" value="ENSCJPP00005026658.1"/>
    <property type="gene ID" value="ENSCJPG00005020728.1"/>
</dbReference>
<dbReference type="InterPro" id="IPR001611">
    <property type="entry name" value="Leu-rich_rpt"/>
</dbReference>
<dbReference type="GO" id="GO:0005737">
    <property type="term" value="C:cytoplasm"/>
    <property type="evidence" value="ECO:0007669"/>
    <property type="project" value="TreeGrafter"/>
</dbReference>
<dbReference type="GeneTree" id="ENSGT00390000008994"/>
<dbReference type="AlphaFoldDB" id="A0A8C2UEC0"/>
<protein>
    <submittedName>
        <fullName evidence="4">Leucine rich repeat containing 43</fullName>
    </submittedName>
</protein>
<dbReference type="PANTHER" id="PTHR15454">
    <property type="entry name" value="NISCHARIN RELATED"/>
    <property type="match status" value="1"/>
</dbReference>
<dbReference type="Gene3D" id="3.80.10.10">
    <property type="entry name" value="Ribonuclease Inhibitor"/>
    <property type="match status" value="1"/>
</dbReference>
<name>A0A8C2UEC0_COTJA</name>
<sequence length="633" mass="69267">MAAPDPHCLSAAVQKHLQRLALQDFPCGLGSWNESRFVTCAGSSGQEDERPLGEESPEALLELLSDPRSPWALPPGCSAQDQHLRDVAVLDPQLTQGSRVFKLFRSLRITGKDVEEVDKDLLQLQNLEELILCTNQISRITSANLPRTLKVSKQCLLCCNAVSDLQGLCAQPPPELQHLGLGYNRLQGPLQDKCFTAELWPNLISLDLSFNNLTDLFGLVSQLSSLKKLRILLLQGNPLALIPAYRGFVVDSLPKLSFFDDIHIELDERYQFRGLSKQPARVVVSIGEMKGVPDPSTLQELEIGSEEPVITYSYCVTYEFAGEETEDGGTEVGAQPDQLCQEGASLFQVENLQNPAVATPDLDNSAQDVKETKGQEESIPVLRKQSSLSKNLCLCTAKVFVTPGEPWADTIDCNYRKEHIAKDLLGLKDYLRAGTVVSVVEEKVGMWQAALSSPCSTGSSPAGWKRKKGKTGDKEGQQQDMWAMGGDGIALCLIKGPDTCACIGALQGAGTKDKQKKKKKEKPRELRSDPPIRRILGSQRVALETLLATETLVATVCDFGVLITEQLQQSPSQEEKLVGSCAGGKNKGSAEQEEDCELQPVPLTVEFQMQLLRWPMADTQHGDSVTKAESKAQ</sequence>
<dbReference type="SUPFAM" id="SSF52058">
    <property type="entry name" value="L domain-like"/>
    <property type="match status" value="1"/>
</dbReference>
<keyword evidence="2" id="KW-0677">Repeat</keyword>
<evidence type="ECO:0000256" key="3">
    <source>
        <dbReference type="SAM" id="MobiDB-lite"/>
    </source>
</evidence>
<evidence type="ECO:0000313" key="5">
    <source>
        <dbReference type="Proteomes" id="UP000694412"/>
    </source>
</evidence>
<gene>
    <name evidence="4" type="primary">LRRC43</name>
</gene>
<dbReference type="PROSITE" id="PS51450">
    <property type="entry name" value="LRR"/>
    <property type="match status" value="1"/>
</dbReference>
<organism evidence="4 5">
    <name type="scientific">Coturnix japonica</name>
    <name type="common">Japanese quail</name>
    <name type="synonym">Coturnix coturnix japonica</name>
    <dbReference type="NCBI Taxonomy" id="93934"/>
    <lineage>
        <taxon>Eukaryota</taxon>
        <taxon>Metazoa</taxon>
        <taxon>Chordata</taxon>
        <taxon>Craniata</taxon>
        <taxon>Vertebrata</taxon>
        <taxon>Euteleostomi</taxon>
        <taxon>Archelosauria</taxon>
        <taxon>Archosauria</taxon>
        <taxon>Dinosauria</taxon>
        <taxon>Saurischia</taxon>
        <taxon>Theropoda</taxon>
        <taxon>Coelurosauria</taxon>
        <taxon>Aves</taxon>
        <taxon>Neognathae</taxon>
        <taxon>Galloanserae</taxon>
        <taxon>Galliformes</taxon>
        <taxon>Phasianidae</taxon>
        <taxon>Perdicinae</taxon>
        <taxon>Coturnix</taxon>
    </lineage>
</organism>
<reference evidence="4" key="2">
    <citation type="submission" date="2025-08" db="UniProtKB">
        <authorList>
            <consortium name="Ensembl"/>
        </authorList>
    </citation>
    <scope>IDENTIFICATION</scope>
</reference>
<dbReference type="Proteomes" id="UP000694412">
    <property type="component" value="Chromosome 15"/>
</dbReference>
<keyword evidence="1" id="KW-0433">Leucine-rich repeat</keyword>
<reference evidence="4" key="1">
    <citation type="submission" date="2015-11" db="EMBL/GenBank/DDBJ databases">
        <authorList>
            <consortium name="International Coturnix japonica Genome Analysis Consortium"/>
            <person name="Warren W."/>
            <person name="Burt D.W."/>
            <person name="Antin P.B."/>
            <person name="Lanford R."/>
            <person name="Gros J."/>
            <person name="Wilson R.K."/>
        </authorList>
    </citation>
    <scope>NUCLEOTIDE SEQUENCE [LARGE SCALE GENOMIC DNA]</scope>
</reference>